<keyword evidence="5 8" id="KW-0808">Transferase</keyword>
<evidence type="ECO:0000256" key="5">
    <source>
        <dbReference type="ARBA" id="ARBA00022679"/>
    </source>
</evidence>
<dbReference type="InterPro" id="IPR003358">
    <property type="entry name" value="tRNA_(Gua-N-7)_MeTrfase_Trmb"/>
</dbReference>
<dbReference type="GO" id="GO:0008176">
    <property type="term" value="F:tRNA (guanine(46)-N7)-methyltransferase activity"/>
    <property type="evidence" value="ECO:0007669"/>
    <property type="project" value="UniProtKB-EC"/>
</dbReference>
<keyword evidence="9" id="KW-1185">Reference proteome</keyword>
<reference evidence="8 9" key="1">
    <citation type="submission" date="2019-09" db="EMBL/GenBank/DDBJ databases">
        <title>Whole genome shotgun sequencing (WGS) of Ellagibacter isourolithinifaciens DSM 104140(T) and Adlercreutzia muris DSM 29508(T).</title>
        <authorList>
            <person name="Stoll D.A."/>
            <person name="Danylec N."/>
            <person name="Huch M."/>
        </authorList>
    </citation>
    <scope>NUCLEOTIDE SEQUENCE [LARGE SCALE GENOMIC DNA]</scope>
    <source>
        <strain evidence="8 9">DSM 104140</strain>
    </source>
</reference>
<dbReference type="EC" id="2.1.1.33" evidence="3"/>
<dbReference type="PANTHER" id="PTHR23417">
    <property type="entry name" value="3-DEOXY-D-MANNO-OCTULOSONIC-ACID TRANSFERASE/TRNA GUANINE-N 7 - -METHYLTRANSFERASE"/>
    <property type="match status" value="1"/>
</dbReference>
<comment type="function">
    <text evidence="2">Catalyzes the formation of N(7)-methylguanine at position 46 (m7G46) in tRNA.</text>
</comment>
<comment type="catalytic activity">
    <reaction evidence="1">
        <text>guanosine(46) in tRNA + S-adenosyl-L-methionine = N(7)-methylguanosine(46) in tRNA + S-adenosyl-L-homocysteine</text>
        <dbReference type="Rhea" id="RHEA:42708"/>
        <dbReference type="Rhea" id="RHEA-COMP:10188"/>
        <dbReference type="Rhea" id="RHEA-COMP:10189"/>
        <dbReference type="ChEBI" id="CHEBI:57856"/>
        <dbReference type="ChEBI" id="CHEBI:59789"/>
        <dbReference type="ChEBI" id="CHEBI:74269"/>
        <dbReference type="ChEBI" id="CHEBI:74480"/>
        <dbReference type="EC" id="2.1.1.33"/>
    </reaction>
</comment>
<dbReference type="SUPFAM" id="SSF53335">
    <property type="entry name" value="S-adenosyl-L-methionine-dependent methyltransferases"/>
    <property type="match status" value="1"/>
</dbReference>
<protein>
    <recommendedName>
        <fullName evidence="3">tRNA (guanine(46)-N(7))-methyltransferase</fullName>
        <ecNumber evidence="3">2.1.1.33</ecNumber>
    </recommendedName>
</protein>
<dbReference type="InterPro" id="IPR029063">
    <property type="entry name" value="SAM-dependent_MTases_sf"/>
</dbReference>
<evidence type="ECO:0000256" key="2">
    <source>
        <dbReference type="ARBA" id="ARBA00003015"/>
    </source>
</evidence>
<dbReference type="OrthoDB" id="9802090at2"/>
<evidence type="ECO:0000313" key="8">
    <source>
        <dbReference type="EMBL" id="KAB1640759.1"/>
    </source>
</evidence>
<dbReference type="PROSITE" id="PS51625">
    <property type="entry name" value="SAM_MT_TRMB"/>
    <property type="match status" value="1"/>
</dbReference>
<dbReference type="CDD" id="cd02440">
    <property type="entry name" value="AdoMet_MTases"/>
    <property type="match status" value="1"/>
</dbReference>
<evidence type="ECO:0000313" key="9">
    <source>
        <dbReference type="Proteomes" id="UP000468668"/>
    </source>
</evidence>
<dbReference type="Pfam" id="PF02390">
    <property type="entry name" value="Methyltransf_4"/>
    <property type="match status" value="1"/>
</dbReference>
<evidence type="ECO:0000256" key="3">
    <source>
        <dbReference type="ARBA" id="ARBA00011977"/>
    </source>
</evidence>
<keyword evidence="4 8" id="KW-0489">Methyltransferase</keyword>
<proteinExistence type="predicted"/>
<organism evidence="8 9">
    <name type="scientific">Ellagibacter isourolithinifaciens</name>
    <dbReference type="NCBI Taxonomy" id="2137581"/>
    <lineage>
        <taxon>Bacteria</taxon>
        <taxon>Bacillati</taxon>
        <taxon>Actinomycetota</taxon>
        <taxon>Coriobacteriia</taxon>
        <taxon>Eggerthellales</taxon>
        <taxon>Eggerthellaceae</taxon>
        <taxon>Ellagibacter</taxon>
    </lineage>
</organism>
<sequence>MRTAACRLHKGFSLEKRMEGAKAALEFEPSARRGAWRLWAPEGGVRPDGEAFSRVVLDLGCGKGEYTVARAEADPETLFVGIDVDPICVMRSAEAACEAGVGNVVFVHDEDPDVLELFGEGELASILINFPTPFPKKKRAPRRLTYLDRLMKYRLVLENGGTVRMRTDSTPFRDFSLTQLNLAGYQLEWETDDVRGMFPDEPWSGYERKLVAKGAPVVGFCAVPGPAPEHVEQTAPLSLVSYLPEDLESLDYIPFGMQGSIDNIVGYNANRRKKGLPDWRPPIV</sequence>
<evidence type="ECO:0000256" key="6">
    <source>
        <dbReference type="ARBA" id="ARBA00022691"/>
    </source>
</evidence>
<evidence type="ECO:0000256" key="1">
    <source>
        <dbReference type="ARBA" id="ARBA00000142"/>
    </source>
</evidence>
<dbReference type="PANTHER" id="PTHR23417:SF14">
    <property type="entry name" value="PENTACOTRIPEPTIDE-REPEAT REGION OF PRORP DOMAIN-CONTAINING PROTEIN"/>
    <property type="match status" value="1"/>
</dbReference>
<evidence type="ECO:0000256" key="7">
    <source>
        <dbReference type="ARBA" id="ARBA00022694"/>
    </source>
</evidence>
<dbReference type="Gene3D" id="3.40.50.150">
    <property type="entry name" value="Vaccinia Virus protein VP39"/>
    <property type="match status" value="1"/>
</dbReference>
<gene>
    <name evidence="8" type="ORF">F8C90_05135</name>
</gene>
<accession>A0A6N6NS53</accession>
<dbReference type="AlphaFoldDB" id="A0A6N6NS53"/>
<dbReference type="Proteomes" id="UP000468668">
    <property type="component" value="Unassembled WGS sequence"/>
</dbReference>
<keyword evidence="7" id="KW-0819">tRNA processing</keyword>
<comment type="caution">
    <text evidence="8">The sequence shown here is derived from an EMBL/GenBank/DDBJ whole genome shotgun (WGS) entry which is preliminary data.</text>
</comment>
<evidence type="ECO:0000256" key="4">
    <source>
        <dbReference type="ARBA" id="ARBA00022603"/>
    </source>
</evidence>
<keyword evidence="6" id="KW-0949">S-adenosyl-L-methionine</keyword>
<dbReference type="EMBL" id="WAJR01000009">
    <property type="protein sequence ID" value="KAB1640759.1"/>
    <property type="molecule type" value="Genomic_DNA"/>
</dbReference>
<name>A0A6N6NS53_9ACTN</name>
<dbReference type="GO" id="GO:0043527">
    <property type="term" value="C:tRNA methyltransferase complex"/>
    <property type="evidence" value="ECO:0007669"/>
    <property type="project" value="TreeGrafter"/>
</dbReference>